<name>A0A1V9XDU2_9ACAR</name>
<dbReference type="AlphaFoldDB" id="A0A1V9XDU2"/>
<dbReference type="SUPFAM" id="SSF81383">
    <property type="entry name" value="F-box domain"/>
    <property type="match status" value="1"/>
</dbReference>
<organism evidence="4 5">
    <name type="scientific">Tropilaelaps mercedesae</name>
    <dbReference type="NCBI Taxonomy" id="418985"/>
    <lineage>
        <taxon>Eukaryota</taxon>
        <taxon>Metazoa</taxon>
        <taxon>Ecdysozoa</taxon>
        <taxon>Arthropoda</taxon>
        <taxon>Chelicerata</taxon>
        <taxon>Arachnida</taxon>
        <taxon>Acari</taxon>
        <taxon>Parasitiformes</taxon>
        <taxon>Mesostigmata</taxon>
        <taxon>Gamasina</taxon>
        <taxon>Dermanyssoidea</taxon>
        <taxon>Laelapidae</taxon>
        <taxon>Tropilaelaps</taxon>
    </lineage>
</organism>
<dbReference type="EMBL" id="MNPL01014305">
    <property type="protein sequence ID" value="OQR71528.1"/>
    <property type="molecule type" value="Genomic_DNA"/>
</dbReference>
<dbReference type="STRING" id="418985.A0A1V9XDU2"/>
<dbReference type="Gene3D" id="3.30.420.40">
    <property type="match status" value="2"/>
</dbReference>
<dbReference type="SMART" id="SM00268">
    <property type="entry name" value="ACTIN"/>
    <property type="match status" value="1"/>
</dbReference>
<accession>A0A1V9XDU2</accession>
<dbReference type="SUPFAM" id="SSF53067">
    <property type="entry name" value="Actin-like ATPase domain"/>
    <property type="match status" value="2"/>
</dbReference>
<dbReference type="InterPro" id="IPR004000">
    <property type="entry name" value="Actin"/>
</dbReference>
<dbReference type="Pfam" id="PF12937">
    <property type="entry name" value="F-box-like"/>
    <property type="match status" value="1"/>
</dbReference>
<sequence>MRNLLDLPDELVGLILQHCSSRDVLAVANTCSRLCKVANDVILWQHLCEREMAASGLQLQMPPAPNDAATSAVIASSDSTSKGAEPAQEGSMQSSSSNFSPSSHRREQRGGENSSPSYQSTAHHREQQMGVEALKRRLQRLHRVLPKVSPCKTCKKLTCQQELFCHENRVVLDVGSKTTWCLGPTTMWQKHPSVMLADSQGHCLPCEFAERLKPQSMLFTRFHGPIARPHAHAHSHAHSHYQALLMVPHHYAAAAAATSVRVPHETMASSFANLRIESRSVFDDVHNVIKNINPDSYLRHPLKCLQGERDDVDGANGRGCTVFEDFVSHILNKFQLNNSLRFANSSLVFCEPHFMTTRQRRKLAKFFFETTGTGSLCFLNKAYSTANLTQIQTCIVVDSGCHNTVVTVIINGQVQPERTQHCPVGGQLLSEHLLDCLRMRQWDCPVSCEGLDYHHVKLSCHLSPNIDMEHTAVYDEVFKQCFVHCQRGGNLTQEWVEFGSELYTAPELMYTRMQLPDMILRAVQGLPRCQIQELVTHILLTGANTELAGFRRRLVSDLRRRMPDFAHLNMHTYSGSRSWECCMGGTCLLLANTYDPMTMFPVSAHVSHTYQWVRREAYILYGEAAVKED</sequence>
<dbReference type="SMART" id="SM00256">
    <property type="entry name" value="FBOX"/>
    <property type="match status" value="1"/>
</dbReference>
<evidence type="ECO:0000256" key="1">
    <source>
        <dbReference type="RuleBase" id="RU000487"/>
    </source>
</evidence>
<dbReference type="OrthoDB" id="2688364at2759"/>
<evidence type="ECO:0000259" key="3">
    <source>
        <dbReference type="PROSITE" id="PS50181"/>
    </source>
</evidence>
<feature type="domain" description="F-box" evidence="3">
    <location>
        <begin position="1"/>
        <end position="47"/>
    </location>
</feature>
<evidence type="ECO:0000256" key="2">
    <source>
        <dbReference type="SAM" id="MobiDB-lite"/>
    </source>
</evidence>
<dbReference type="Gene3D" id="3.90.640.10">
    <property type="entry name" value="Actin, Chain A, domain 4"/>
    <property type="match status" value="1"/>
</dbReference>
<gene>
    <name evidence="4" type="ORF">BIW11_10934</name>
</gene>
<dbReference type="Proteomes" id="UP000192247">
    <property type="component" value="Unassembled WGS sequence"/>
</dbReference>
<dbReference type="Gene3D" id="1.20.1280.50">
    <property type="match status" value="1"/>
</dbReference>
<feature type="compositionally biased region" description="Low complexity" evidence="2">
    <location>
        <begin position="91"/>
        <end position="102"/>
    </location>
</feature>
<dbReference type="InterPro" id="IPR036047">
    <property type="entry name" value="F-box-like_dom_sf"/>
</dbReference>
<evidence type="ECO:0000313" key="4">
    <source>
        <dbReference type="EMBL" id="OQR71528.1"/>
    </source>
</evidence>
<feature type="compositionally biased region" description="Polar residues" evidence="2">
    <location>
        <begin position="111"/>
        <end position="121"/>
    </location>
</feature>
<dbReference type="InterPro" id="IPR043129">
    <property type="entry name" value="ATPase_NBD"/>
</dbReference>
<comment type="similarity">
    <text evidence="1">Belongs to the actin family.</text>
</comment>
<feature type="region of interest" description="Disordered" evidence="2">
    <location>
        <begin position="59"/>
        <end position="129"/>
    </location>
</feature>
<evidence type="ECO:0000313" key="5">
    <source>
        <dbReference type="Proteomes" id="UP000192247"/>
    </source>
</evidence>
<keyword evidence="5" id="KW-1185">Reference proteome</keyword>
<dbReference type="PROSITE" id="PS50181">
    <property type="entry name" value="FBOX"/>
    <property type="match status" value="1"/>
</dbReference>
<reference evidence="4 5" key="1">
    <citation type="journal article" date="2017" name="Gigascience">
        <title>Draft genome of the honey bee ectoparasitic mite, Tropilaelaps mercedesae, is shaped by the parasitic life history.</title>
        <authorList>
            <person name="Dong X."/>
            <person name="Armstrong S.D."/>
            <person name="Xia D."/>
            <person name="Makepeace B.L."/>
            <person name="Darby A.C."/>
            <person name="Kadowaki T."/>
        </authorList>
    </citation>
    <scope>NUCLEOTIDE SEQUENCE [LARGE SCALE GENOMIC DNA]</scope>
    <source>
        <strain evidence="4">Wuxi-XJTLU</strain>
    </source>
</reference>
<feature type="compositionally biased region" description="Polar residues" evidence="2">
    <location>
        <begin position="73"/>
        <end position="82"/>
    </location>
</feature>
<dbReference type="Pfam" id="PF00022">
    <property type="entry name" value="Actin"/>
    <property type="match status" value="1"/>
</dbReference>
<dbReference type="InterPro" id="IPR001810">
    <property type="entry name" value="F-box_dom"/>
</dbReference>
<dbReference type="InParanoid" id="A0A1V9XDU2"/>
<comment type="caution">
    <text evidence="4">The sequence shown here is derived from an EMBL/GenBank/DDBJ whole genome shotgun (WGS) entry which is preliminary data.</text>
</comment>
<proteinExistence type="inferred from homology"/>
<dbReference type="PANTHER" id="PTHR11937">
    <property type="entry name" value="ACTIN"/>
    <property type="match status" value="1"/>
</dbReference>
<protein>
    <recommendedName>
        <fullName evidence="3">F-box domain-containing protein</fullName>
    </recommendedName>
</protein>